<reference evidence="4 5" key="1">
    <citation type="journal article" date="2013" name="BMC Genomics">
        <title>The genome and transcriptome of the pine saprophyte Ophiostoma piceae, and a comparison with the bark beetle-associated pine pathogen Grosmannia clavigera.</title>
        <authorList>
            <person name="Haridas S."/>
            <person name="Wang Y."/>
            <person name="Lim L."/>
            <person name="Massoumi Alamouti S."/>
            <person name="Jackman S."/>
            <person name="Docking R."/>
            <person name="Robertson G."/>
            <person name="Birol I."/>
            <person name="Bohlmann J."/>
            <person name="Breuil C."/>
        </authorList>
    </citation>
    <scope>NUCLEOTIDE SEQUENCE [LARGE SCALE GENOMIC DNA]</scope>
    <source>
        <strain evidence="4 5">UAMH 11346</strain>
    </source>
</reference>
<organism evidence="4 5">
    <name type="scientific">Ophiostoma piceae (strain UAMH 11346)</name>
    <name type="common">Sap stain fungus</name>
    <dbReference type="NCBI Taxonomy" id="1262450"/>
    <lineage>
        <taxon>Eukaryota</taxon>
        <taxon>Fungi</taxon>
        <taxon>Dikarya</taxon>
        <taxon>Ascomycota</taxon>
        <taxon>Pezizomycotina</taxon>
        <taxon>Sordariomycetes</taxon>
        <taxon>Sordariomycetidae</taxon>
        <taxon>Ophiostomatales</taxon>
        <taxon>Ophiostomataceae</taxon>
        <taxon>Ophiostoma</taxon>
    </lineage>
</organism>
<evidence type="ECO:0000256" key="1">
    <source>
        <dbReference type="ARBA" id="ARBA00022801"/>
    </source>
</evidence>
<dbReference type="VEuPathDB" id="FungiDB:F503_05395"/>
<keyword evidence="2" id="KW-0732">Signal</keyword>
<dbReference type="OMA" id="GCEVHDG"/>
<dbReference type="GO" id="GO:0006629">
    <property type="term" value="P:lipid metabolic process"/>
    <property type="evidence" value="ECO:0007669"/>
    <property type="project" value="InterPro"/>
</dbReference>
<dbReference type="SUPFAM" id="SSF53474">
    <property type="entry name" value="alpha/beta-Hydrolases"/>
    <property type="match status" value="1"/>
</dbReference>
<dbReference type="PANTHER" id="PTHR46640:SF3">
    <property type="entry name" value="LIPASE LIH1-RELATED"/>
    <property type="match status" value="1"/>
</dbReference>
<evidence type="ECO:0000256" key="2">
    <source>
        <dbReference type="SAM" id="SignalP"/>
    </source>
</evidence>
<evidence type="ECO:0000313" key="4">
    <source>
        <dbReference type="EMBL" id="EPE10300.1"/>
    </source>
</evidence>
<feature type="chain" id="PRO_5012677947" evidence="2">
    <location>
        <begin position="16"/>
        <end position="354"/>
    </location>
</feature>
<gene>
    <name evidence="4" type="ORF">F503_05395</name>
</gene>
<dbReference type="eggNOG" id="KOG4569">
    <property type="taxonomic scope" value="Eukaryota"/>
</dbReference>
<dbReference type="InterPro" id="IPR051299">
    <property type="entry name" value="AB_hydrolase_lip/est"/>
</dbReference>
<proteinExistence type="predicted"/>
<feature type="domain" description="Fungal lipase-type" evidence="3">
    <location>
        <begin position="107"/>
        <end position="256"/>
    </location>
</feature>
<accession>S3D9X2</accession>
<dbReference type="GO" id="GO:0016787">
    <property type="term" value="F:hydrolase activity"/>
    <property type="evidence" value="ECO:0007669"/>
    <property type="project" value="UniProtKB-KW"/>
</dbReference>
<dbReference type="AlphaFoldDB" id="S3D9X2"/>
<protein>
    <submittedName>
        <fullName evidence="4">Lipase</fullName>
    </submittedName>
</protein>
<dbReference type="Gene3D" id="3.40.50.1820">
    <property type="entry name" value="alpha/beta hydrolase"/>
    <property type="match status" value="1"/>
</dbReference>
<dbReference type="Proteomes" id="UP000016923">
    <property type="component" value="Unassembled WGS sequence"/>
</dbReference>
<keyword evidence="5" id="KW-1185">Reference proteome</keyword>
<dbReference type="STRING" id="1262450.S3D9X2"/>
<name>S3D9X2_OPHP1</name>
<dbReference type="InterPro" id="IPR029058">
    <property type="entry name" value="AB_hydrolase_fold"/>
</dbReference>
<dbReference type="InterPro" id="IPR002921">
    <property type="entry name" value="Fungal_lipase-type"/>
</dbReference>
<dbReference type="OrthoDB" id="426718at2759"/>
<dbReference type="CDD" id="cd00519">
    <property type="entry name" value="Lipase_3"/>
    <property type="match status" value="1"/>
</dbReference>
<sequence>MKSFIPALLAASVGASPLYRAGKSAVESRTIAVTSTDISTFALYAQWAGSAYCNSEKTVGSTVTCSESVCTTVNANNATIVANLGSDKTETDMIGFAGYDPVKDQIVVTYRGSSSIRNWLANIQIDQVPCSKYLSAGLSASIGSSCKLHEGFAKAWTSLSNDTYNGVAKALAAHPSAAIVVTGHSLGGAVATIAAAELRSKGYTVDLFTYGSPRVGNTGFVSYLSSQGPVGSVGSSGTSHYRITHMDDPVPQLPPSDVLNYFHTSPEFWLSNAGVAATSTEPGYFEGKIDYAVSDVKICTGYESYSCNAGDPSLNVAAHLSYFEPISGCNSDVLAFKKRDLEIIARLQDQPDMA</sequence>
<feature type="signal peptide" evidence="2">
    <location>
        <begin position="1"/>
        <end position="15"/>
    </location>
</feature>
<evidence type="ECO:0000313" key="5">
    <source>
        <dbReference type="Proteomes" id="UP000016923"/>
    </source>
</evidence>
<evidence type="ECO:0000259" key="3">
    <source>
        <dbReference type="Pfam" id="PF01764"/>
    </source>
</evidence>
<keyword evidence="1" id="KW-0378">Hydrolase</keyword>
<dbReference type="Pfam" id="PF01764">
    <property type="entry name" value="Lipase_3"/>
    <property type="match status" value="1"/>
</dbReference>
<dbReference type="PANTHER" id="PTHR46640">
    <property type="entry name" value="TRIACYLGLYCEROL LIPASE, PUTATIVE (AFU_ORTHOLOGUE AFUA_6G06510)-RELATED"/>
    <property type="match status" value="1"/>
</dbReference>
<dbReference type="HOGENOM" id="CLU_032957_1_0_1"/>
<dbReference type="EMBL" id="KE148146">
    <property type="protein sequence ID" value="EPE10300.1"/>
    <property type="molecule type" value="Genomic_DNA"/>
</dbReference>